<protein>
    <recommendedName>
        <fullName evidence="3">EGF-like domain-containing protein</fullName>
    </recommendedName>
</protein>
<evidence type="ECO:0000256" key="2">
    <source>
        <dbReference type="SAM" id="SignalP"/>
    </source>
</evidence>
<proteinExistence type="predicted"/>
<name>A0A8E0S174_9TREM</name>
<evidence type="ECO:0000313" key="5">
    <source>
        <dbReference type="Proteomes" id="UP000728185"/>
    </source>
</evidence>
<accession>A0A8E0S174</accession>
<feature type="disulfide bond" evidence="1">
    <location>
        <begin position="265"/>
        <end position="274"/>
    </location>
</feature>
<comment type="caution">
    <text evidence="1">Lacks conserved residue(s) required for the propagation of feature annotation.</text>
</comment>
<dbReference type="Proteomes" id="UP000728185">
    <property type="component" value="Unassembled WGS sequence"/>
</dbReference>
<dbReference type="AlphaFoldDB" id="A0A8E0S174"/>
<evidence type="ECO:0000313" key="4">
    <source>
        <dbReference type="EMBL" id="KAA0193447.1"/>
    </source>
</evidence>
<organism evidence="4 5">
    <name type="scientific">Fasciolopsis buskii</name>
    <dbReference type="NCBI Taxonomy" id="27845"/>
    <lineage>
        <taxon>Eukaryota</taxon>
        <taxon>Metazoa</taxon>
        <taxon>Spiralia</taxon>
        <taxon>Lophotrochozoa</taxon>
        <taxon>Platyhelminthes</taxon>
        <taxon>Trematoda</taxon>
        <taxon>Digenea</taxon>
        <taxon>Plagiorchiida</taxon>
        <taxon>Echinostomata</taxon>
        <taxon>Echinostomatoidea</taxon>
        <taxon>Fasciolidae</taxon>
        <taxon>Fasciolopsis</taxon>
    </lineage>
</organism>
<keyword evidence="5" id="KW-1185">Reference proteome</keyword>
<evidence type="ECO:0000256" key="1">
    <source>
        <dbReference type="PROSITE-ProRule" id="PRU00076"/>
    </source>
</evidence>
<feature type="domain" description="EGF-like" evidence="3">
    <location>
        <begin position="233"/>
        <end position="275"/>
    </location>
</feature>
<keyword evidence="1" id="KW-0245">EGF-like domain</keyword>
<comment type="caution">
    <text evidence="4">The sequence shown here is derived from an EMBL/GenBank/DDBJ whole genome shotgun (WGS) entry which is preliminary data.</text>
</comment>
<reference evidence="4" key="1">
    <citation type="submission" date="2019-05" db="EMBL/GenBank/DDBJ databases">
        <title>Annotation for the trematode Fasciolopsis buski.</title>
        <authorList>
            <person name="Choi Y.-J."/>
        </authorList>
    </citation>
    <scope>NUCLEOTIDE SEQUENCE</scope>
    <source>
        <strain evidence="4">HT</strain>
        <tissue evidence="4">Whole worm</tissue>
    </source>
</reference>
<dbReference type="InterPro" id="IPR000742">
    <property type="entry name" value="EGF"/>
</dbReference>
<feature type="chain" id="PRO_5034302297" description="EGF-like domain-containing protein" evidence="2">
    <location>
        <begin position="21"/>
        <end position="535"/>
    </location>
</feature>
<keyword evidence="2" id="KW-0732">Signal</keyword>
<dbReference type="EMBL" id="LUCM01005027">
    <property type="protein sequence ID" value="KAA0193447.1"/>
    <property type="molecule type" value="Genomic_DNA"/>
</dbReference>
<gene>
    <name evidence="4" type="ORF">FBUS_04472</name>
</gene>
<dbReference type="Gene3D" id="2.10.25.10">
    <property type="entry name" value="Laminin"/>
    <property type="match status" value="1"/>
</dbReference>
<evidence type="ECO:0000259" key="3">
    <source>
        <dbReference type="PROSITE" id="PS50026"/>
    </source>
</evidence>
<dbReference type="PROSITE" id="PS00022">
    <property type="entry name" value="EGF_1"/>
    <property type="match status" value="1"/>
</dbReference>
<dbReference type="PROSITE" id="PS50026">
    <property type="entry name" value="EGF_3"/>
    <property type="match status" value="1"/>
</dbReference>
<sequence length="535" mass="60397">MKNLLWIISSLLFLVEKAFCEPTATWTSYFRSVKTPELLPLKRSIAGRNYLRGFHKGLYGTMIFPITNESPSKEKDMYTFWYEYFKSTNLGPEATKDFDKFFGFTKKYFCQTAQDTPWPCCQNTQDPGCRTPPEHAMEVVKLFANPSDGLQIAFLYHWCTQAWSSIKKLGADAALKKEAEKYCPDPCLGDPCRSVKRAIKGAQCEVVGPFQDDFKCQCELGYEWDQQLSSCISTNPCTGADYVPCLENNTITCIAEKDGEASCICKPEFMGSDCSLLRDACVERVNKSAQNGNENCQVRLGNRCTPILGTDYYICDCLYGYTPLLTMTEDNCFGRHDPCKEEHFVVGENKSNTESDDYDEDESPIAKRNYTVVTYRSVICLNGGQCVSSSDMTRAACVCPQSSEGIVQFTGLNCEIALGIWSTWTSASPCLPKDCGQMRYSWRRRKCLNTTSSKYLVDLHAVDPKIYSTISSKYNASTRCPGTSEEVLTCDMLEPCTTLRLSGRTREELFNYSSLHYFGYITLSEVRQLKSDEDD</sequence>
<dbReference type="SMART" id="SM00181">
    <property type="entry name" value="EGF"/>
    <property type="match status" value="3"/>
</dbReference>
<feature type="signal peptide" evidence="2">
    <location>
        <begin position="1"/>
        <end position="20"/>
    </location>
</feature>
<dbReference type="OrthoDB" id="6130531at2759"/>
<dbReference type="SUPFAM" id="SSF57196">
    <property type="entry name" value="EGF/Laminin"/>
    <property type="match status" value="1"/>
</dbReference>
<keyword evidence="1" id="KW-1015">Disulfide bond</keyword>